<proteinExistence type="predicted"/>
<comment type="caution">
    <text evidence="3">The sequence shown here is derived from an EMBL/GenBank/DDBJ whole genome shotgun (WGS) entry which is preliminary data.</text>
</comment>
<evidence type="ECO:0000256" key="1">
    <source>
        <dbReference type="SAM" id="MobiDB-lite"/>
    </source>
</evidence>
<dbReference type="InterPro" id="IPR001870">
    <property type="entry name" value="B30.2/SPRY"/>
</dbReference>
<dbReference type="CDD" id="cd12885">
    <property type="entry name" value="SPRY_RanBP_like"/>
    <property type="match status" value="1"/>
</dbReference>
<reference evidence="3" key="2">
    <citation type="submission" date="2020-08" db="EMBL/GenBank/DDBJ databases">
        <title>Plant Genome Project.</title>
        <authorList>
            <person name="Zhang R.-G."/>
        </authorList>
    </citation>
    <scope>NUCLEOTIDE SEQUENCE</scope>
    <source>
        <strain evidence="3">Huo1</strain>
        <tissue evidence="3">Leaf</tissue>
    </source>
</reference>
<name>A0A8X8W901_SALSN</name>
<dbReference type="InterPro" id="IPR003877">
    <property type="entry name" value="SPRY_dom"/>
</dbReference>
<evidence type="ECO:0000313" key="3">
    <source>
        <dbReference type="EMBL" id="KAG6390260.1"/>
    </source>
</evidence>
<dbReference type="InterPro" id="IPR050618">
    <property type="entry name" value="Ubq-SigPath_Reg"/>
</dbReference>
<dbReference type="Pfam" id="PF00622">
    <property type="entry name" value="SPRY"/>
    <property type="match status" value="1"/>
</dbReference>
<dbReference type="SMART" id="SM00449">
    <property type="entry name" value="SPRY"/>
    <property type="match status" value="1"/>
</dbReference>
<dbReference type="InterPro" id="IPR044736">
    <property type="entry name" value="Gid1/RanBPM/SPLA_SPRY"/>
</dbReference>
<dbReference type="Proteomes" id="UP000298416">
    <property type="component" value="Unassembled WGS sequence"/>
</dbReference>
<keyword evidence="4" id="KW-1185">Reference proteome</keyword>
<gene>
    <name evidence="3" type="ORF">SASPL_147992</name>
</gene>
<evidence type="ECO:0000313" key="4">
    <source>
        <dbReference type="Proteomes" id="UP000298416"/>
    </source>
</evidence>
<dbReference type="PROSITE" id="PS50188">
    <property type="entry name" value="B302_SPRY"/>
    <property type="match status" value="1"/>
</dbReference>
<feature type="domain" description="B30.2/SPRY" evidence="2">
    <location>
        <begin position="1"/>
        <end position="173"/>
    </location>
</feature>
<sequence length="341" mass="38170">MSEASDPAKDLVGEYFLDLWSKTRAPAPESESDDEEEEEEELPTELVTENNAGGFAVVSHTAVFGLRGQMTVGFTTSAFQDGRQPSWEANCCGYNDDGLFYRGRRREVVPGQIFTNGDTVGVGINNETQQFFFTSNGQLLHTFNKDFKGPMFPTVSVHSRHEEASVNFGQGDFVFDLTAYEAGERIEDNVSIPQEASYGIIRSYLQHYGYGETLQQLDTDLESKTTVPEDGDEDYTYEFDHRKILREKENQVDAEEYARSELDRIVPPNESVGYLLSHSHKQLVADAVNAAVLASNPKFKEARLPISALERLVQQVTVCSLEKRSLNGDEGKAFLLSKFLN</sequence>
<protein>
    <recommendedName>
        <fullName evidence="2">B30.2/SPRY domain-containing protein</fullName>
    </recommendedName>
</protein>
<dbReference type="SUPFAM" id="SSF49899">
    <property type="entry name" value="Concanavalin A-like lectins/glucanases"/>
    <property type="match status" value="1"/>
</dbReference>
<feature type="region of interest" description="Disordered" evidence="1">
    <location>
        <begin position="22"/>
        <end position="50"/>
    </location>
</feature>
<accession>A0A8X8W901</accession>
<reference evidence="3" key="1">
    <citation type="submission" date="2018-01" db="EMBL/GenBank/DDBJ databases">
        <authorList>
            <person name="Mao J.F."/>
        </authorList>
    </citation>
    <scope>NUCLEOTIDE SEQUENCE</scope>
    <source>
        <strain evidence="3">Huo1</strain>
        <tissue evidence="3">Leaf</tissue>
    </source>
</reference>
<dbReference type="AlphaFoldDB" id="A0A8X8W901"/>
<feature type="compositionally biased region" description="Acidic residues" evidence="1">
    <location>
        <begin position="30"/>
        <end position="43"/>
    </location>
</feature>
<dbReference type="Gene3D" id="2.60.120.920">
    <property type="match status" value="1"/>
</dbReference>
<organism evidence="3">
    <name type="scientific">Salvia splendens</name>
    <name type="common">Scarlet sage</name>
    <dbReference type="NCBI Taxonomy" id="180675"/>
    <lineage>
        <taxon>Eukaryota</taxon>
        <taxon>Viridiplantae</taxon>
        <taxon>Streptophyta</taxon>
        <taxon>Embryophyta</taxon>
        <taxon>Tracheophyta</taxon>
        <taxon>Spermatophyta</taxon>
        <taxon>Magnoliopsida</taxon>
        <taxon>eudicotyledons</taxon>
        <taxon>Gunneridae</taxon>
        <taxon>Pentapetalae</taxon>
        <taxon>asterids</taxon>
        <taxon>lamiids</taxon>
        <taxon>Lamiales</taxon>
        <taxon>Lamiaceae</taxon>
        <taxon>Nepetoideae</taxon>
        <taxon>Mentheae</taxon>
        <taxon>Salviinae</taxon>
        <taxon>Salvia</taxon>
        <taxon>Salvia subgen. Calosphace</taxon>
        <taxon>core Calosphace</taxon>
    </lineage>
</organism>
<dbReference type="PANTHER" id="PTHR12864">
    <property type="entry name" value="RAN BINDING PROTEIN 9-RELATED"/>
    <property type="match status" value="1"/>
</dbReference>
<dbReference type="InterPro" id="IPR043136">
    <property type="entry name" value="B30.2/SPRY_sf"/>
</dbReference>
<dbReference type="EMBL" id="PNBA02000019">
    <property type="protein sequence ID" value="KAG6390260.1"/>
    <property type="molecule type" value="Genomic_DNA"/>
</dbReference>
<dbReference type="InterPro" id="IPR013320">
    <property type="entry name" value="ConA-like_dom_sf"/>
</dbReference>
<evidence type="ECO:0000259" key="2">
    <source>
        <dbReference type="PROSITE" id="PS50188"/>
    </source>
</evidence>